<dbReference type="Proteomes" id="UP001163105">
    <property type="component" value="Unassembled WGS sequence"/>
</dbReference>
<evidence type="ECO:0000313" key="7">
    <source>
        <dbReference type="EMBL" id="KAJ6437576.1"/>
    </source>
</evidence>
<evidence type="ECO:0000313" key="8">
    <source>
        <dbReference type="Proteomes" id="UP001163105"/>
    </source>
</evidence>
<dbReference type="GO" id="GO:0004499">
    <property type="term" value="F:N,N-dimethylaniline monooxygenase activity"/>
    <property type="evidence" value="ECO:0007669"/>
    <property type="project" value="InterPro"/>
</dbReference>
<dbReference type="InterPro" id="IPR036188">
    <property type="entry name" value="FAD/NAD-bd_sf"/>
</dbReference>
<dbReference type="InterPro" id="IPR017932">
    <property type="entry name" value="GATase_2_dom"/>
</dbReference>
<evidence type="ECO:0000256" key="1">
    <source>
        <dbReference type="ARBA" id="ARBA00009183"/>
    </source>
</evidence>
<organism evidence="7 8">
    <name type="scientific">Purpureocillium lavendulum</name>
    <dbReference type="NCBI Taxonomy" id="1247861"/>
    <lineage>
        <taxon>Eukaryota</taxon>
        <taxon>Fungi</taxon>
        <taxon>Dikarya</taxon>
        <taxon>Ascomycota</taxon>
        <taxon>Pezizomycotina</taxon>
        <taxon>Sordariomycetes</taxon>
        <taxon>Hypocreomycetidae</taxon>
        <taxon>Hypocreales</taxon>
        <taxon>Ophiocordycipitaceae</taxon>
        <taxon>Purpureocillium</taxon>
    </lineage>
</organism>
<dbReference type="CDD" id="cd00712">
    <property type="entry name" value="AsnB"/>
    <property type="match status" value="1"/>
</dbReference>
<dbReference type="AlphaFoldDB" id="A0AB34FGN5"/>
<evidence type="ECO:0000256" key="2">
    <source>
        <dbReference type="ARBA" id="ARBA00022630"/>
    </source>
</evidence>
<keyword evidence="7" id="KW-0503">Monooxygenase</keyword>
<name>A0AB34FGN5_9HYPO</name>
<comment type="caution">
    <text evidence="7">The sequence shown here is derived from an EMBL/GenBank/DDBJ whole genome shotgun (WGS) entry which is preliminary data.</text>
</comment>
<dbReference type="PROSITE" id="PS51278">
    <property type="entry name" value="GATASE_TYPE_2"/>
    <property type="match status" value="1"/>
</dbReference>
<reference evidence="7" key="1">
    <citation type="submission" date="2023-01" db="EMBL/GenBank/DDBJ databases">
        <title>The growth and conidiation of Purpureocillium lavendulum are regulated by nitrogen source and histone H3K14 acetylation.</title>
        <authorList>
            <person name="Tang P."/>
            <person name="Han J."/>
            <person name="Zhang C."/>
            <person name="Tang P."/>
            <person name="Qi F."/>
            <person name="Zhang K."/>
            <person name="Liang L."/>
        </authorList>
    </citation>
    <scope>NUCLEOTIDE SEQUENCE</scope>
    <source>
        <strain evidence="7">YMF1.00683</strain>
    </source>
</reference>
<dbReference type="GO" id="GO:0050660">
    <property type="term" value="F:flavin adenine dinucleotide binding"/>
    <property type="evidence" value="ECO:0007669"/>
    <property type="project" value="InterPro"/>
</dbReference>
<keyword evidence="8" id="KW-1185">Reference proteome</keyword>
<dbReference type="Pfam" id="PF00743">
    <property type="entry name" value="FMO-like"/>
    <property type="match status" value="1"/>
</dbReference>
<dbReference type="SUPFAM" id="SSF56235">
    <property type="entry name" value="N-terminal nucleophile aminohydrolases (Ntn hydrolases)"/>
    <property type="match status" value="1"/>
</dbReference>
<evidence type="ECO:0000256" key="4">
    <source>
        <dbReference type="ARBA" id="ARBA00022857"/>
    </source>
</evidence>
<comment type="similarity">
    <text evidence="1">Belongs to the FMO family.</text>
</comment>
<keyword evidence="4" id="KW-0521">NADP</keyword>
<dbReference type="SUPFAM" id="SSF51905">
    <property type="entry name" value="FAD/NAD(P)-binding domain"/>
    <property type="match status" value="1"/>
</dbReference>
<dbReference type="InterPro" id="IPR029055">
    <property type="entry name" value="Ntn_hydrolases_N"/>
</dbReference>
<evidence type="ECO:0000256" key="3">
    <source>
        <dbReference type="ARBA" id="ARBA00022827"/>
    </source>
</evidence>
<protein>
    <submittedName>
        <fullName evidence="7">Dimethylaniline monooxygenase 2</fullName>
    </submittedName>
</protein>
<dbReference type="GO" id="GO:0050661">
    <property type="term" value="F:NADP binding"/>
    <property type="evidence" value="ECO:0007669"/>
    <property type="project" value="InterPro"/>
</dbReference>
<dbReference type="EMBL" id="JAQHRD010000011">
    <property type="protein sequence ID" value="KAJ6437576.1"/>
    <property type="molecule type" value="Genomic_DNA"/>
</dbReference>
<dbReference type="InterPro" id="IPR050346">
    <property type="entry name" value="FMO-like"/>
</dbReference>
<feature type="domain" description="Glutamine amidotransferase type-2" evidence="6">
    <location>
        <begin position="1"/>
        <end position="594"/>
    </location>
</feature>
<gene>
    <name evidence="7" type="primary">FMO</name>
    <name evidence="7" type="ORF">O9K51_09782</name>
</gene>
<dbReference type="InterPro" id="IPR000960">
    <property type="entry name" value="Flavin_mOase"/>
</dbReference>
<keyword evidence="5" id="KW-0560">Oxidoreductase</keyword>
<dbReference type="InterPro" id="IPR020946">
    <property type="entry name" value="Flavin_mOase-like"/>
</dbReference>
<accession>A0AB34FGN5</accession>
<dbReference type="Pfam" id="PF13537">
    <property type="entry name" value="GATase_7"/>
    <property type="match status" value="1"/>
</dbReference>
<evidence type="ECO:0000259" key="6">
    <source>
        <dbReference type="PROSITE" id="PS51278"/>
    </source>
</evidence>
<keyword evidence="2" id="KW-0285">Flavoprotein</keyword>
<dbReference type="InterPro" id="IPR033738">
    <property type="entry name" value="AsnB_N"/>
</dbReference>
<dbReference type="PRINTS" id="PR00370">
    <property type="entry name" value="FMOXYGENASE"/>
</dbReference>
<dbReference type="Gene3D" id="3.50.50.60">
    <property type="entry name" value="FAD/NAD(P)-binding domain"/>
    <property type="match status" value="2"/>
</dbReference>
<evidence type="ECO:0000256" key="5">
    <source>
        <dbReference type="ARBA" id="ARBA00023002"/>
    </source>
</evidence>
<keyword evidence="3" id="KW-0274">FAD</keyword>
<proteinExistence type="inferred from homology"/>
<dbReference type="Gene3D" id="3.60.20.10">
    <property type="entry name" value="Glutamine Phosphoribosylpyrophosphate, subunit 1, domain 1"/>
    <property type="match status" value="1"/>
</dbReference>
<dbReference type="PANTHER" id="PTHR23023">
    <property type="entry name" value="DIMETHYLANILINE MONOOXYGENASE"/>
    <property type="match status" value="1"/>
</dbReference>
<sequence length="613" mass="70254">MDKIRVAVIGGGSAGLTALKALREEGFDAVGFERKENVGGLWSYSSDSTHTSVIQGTVANVSKFISGFSDFPIPRDFPSYMTGAQVAEYFQAYARHFELESHIRFKTIVQRVLRDKTDKGWDIYITGPEGDAVLSFDKVVFATGAETLNVWPPMTGREKFKGTVIHGQSYRRAGTEEKNLSEKERRRYFAKLIKDEWRLLPSPSMAHEHPVIQETFIATLSSGQITPVRGFKEFTGEDLVLLDDGSFIEVDVVIFCTGYGLDFSIMPELEMDGTCGFPMVPASQVLAESRREPYLPRLYHMMFPPRWASSVAFLSWMSPQITTWCAFELASLAITQIWAAEAARELNIEKPPVGYRTPAMLPSLADMNAEVDEYHAWWRGEWAKEKSARPGFVRPHIFYRFLHDMAGTDRELYEWLSKGPVNCYAWRLFDTNPLEIPGFDLSSEGNQPFVGSDDEIVAVVNGELYGHETYRKKLQKEYEFQGQSDCEIVMALYKHYGVSFVSHLRGEFAFVLWDSKRELLLAGRDRYGIKSLYYTIQGNQLLLATEMKSFLEFGWQPEWCVETLRCLAWKCGRKTFFRNVYKILPGHYLLCQNFEPDVHQVMYWDTEFPDKVR</sequence>